<dbReference type="PRINTS" id="PR00111">
    <property type="entry name" value="ABHYDROLASE"/>
</dbReference>
<evidence type="ECO:0000313" key="3">
    <source>
        <dbReference type="EMBL" id="PQA55512.1"/>
    </source>
</evidence>
<dbReference type="AlphaFoldDB" id="A0A2S7IHS7"/>
<dbReference type="InterPro" id="IPR000639">
    <property type="entry name" value="Epox_hydrolase-like"/>
</dbReference>
<proteinExistence type="predicted"/>
<dbReference type="Proteomes" id="UP000239590">
    <property type="component" value="Unassembled WGS sequence"/>
</dbReference>
<dbReference type="InterPro" id="IPR000073">
    <property type="entry name" value="AB_hydrolase_1"/>
</dbReference>
<evidence type="ECO:0000259" key="2">
    <source>
        <dbReference type="Pfam" id="PF00561"/>
    </source>
</evidence>
<organism evidence="3 4">
    <name type="scientific">Siphonobacter curvatus</name>
    <dbReference type="NCBI Taxonomy" id="2094562"/>
    <lineage>
        <taxon>Bacteria</taxon>
        <taxon>Pseudomonadati</taxon>
        <taxon>Bacteroidota</taxon>
        <taxon>Cytophagia</taxon>
        <taxon>Cytophagales</taxon>
        <taxon>Cytophagaceae</taxon>
        <taxon>Siphonobacter</taxon>
    </lineage>
</organism>
<dbReference type="SUPFAM" id="SSF53474">
    <property type="entry name" value="alpha/beta-Hydrolases"/>
    <property type="match status" value="1"/>
</dbReference>
<protein>
    <submittedName>
        <fullName evidence="3">Alpha/beta hydrolase</fullName>
    </submittedName>
</protein>
<dbReference type="OrthoDB" id="9773293at2"/>
<dbReference type="PANTHER" id="PTHR43329">
    <property type="entry name" value="EPOXIDE HYDROLASE"/>
    <property type="match status" value="1"/>
</dbReference>
<dbReference type="Gene3D" id="3.40.50.1820">
    <property type="entry name" value="alpha/beta hydrolase"/>
    <property type="match status" value="1"/>
</dbReference>
<feature type="domain" description="AB hydrolase-1" evidence="2">
    <location>
        <begin position="24"/>
        <end position="273"/>
    </location>
</feature>
<keyword evidence="4" id="KW-1185">Reference proteome</keyword>
<evidence type="ECO:0000313" key="4">
    <source>
        <dbReference type="Proteomes" id="UP000239590"/>
    </source>
</evidence>
<comment type="caution">
    <text evidence="3">The sequence shown here is derived from an EMBL/GenBank/DDBJ whole genome shotgun (WGS) entry which is preliminary data.</text>
</comment>
<evidence type="ECO:0000256" key="1">
    <source>
        <dbReference type="ARBA" id="ARBA00022801"/>
    </source>
</evidence>
<sequence>MPSEFISSNGIQLHVRQEGPADGPLILLLHGFPEFWYGWRRQITALAEAGFRVWVPDQRGYNLSDKPAGIKSYTLDKLAADMIGLIDAAGIEKATVVGHDWGGGVAWYLAMTYPERIHQLIILNMPHLAAFGEVLRRHPRQMLKSWYVGFFQVPALPEWLAKRGKYWAIRRMLRLTSRPGTFTDEDLIEYQKAWSQPGPGGASAFRTMVHWYRAFVRHRPPVQRRVIVPTLILWGVRDSALIPELATASKAWCTNAELIYFKEATHWLAAEEPEAVTKWIIEKATA</sequence>
<dbReference type="PRINTS" id="PR00412">
    <property type="entry name" value="EPOXHYDRLASE"/>
</dbReference>
<dbReference type="Pfam" id="PF00561">
    <property type="entry name" value="Abhydrolase_1"/>
    <property type="match status" value="1"/>
</dbReference>
<dbReference type="InterPro" id="IPR029058">
    <property type="entry name" value="AB_hydrolase_fold"/>
</dbReference>
<reference evidence="4" key="1">
    <citation type="submission" date="2018-02" db="EMBL/GenBank/DDBJ databases">
        <title>Genome sequencing of Solimonas sp. HR-BB.</title>
        <authorList>
            <person name="Lee Y."/>
            <person name="Jeon C.O."/>
        </authorList>
    </citation>
    <scope>NUCLEOTIDE SEQUENCE [LARGE SCALE GENOMIC DNA]</scope>
    <source>
        <strain evidence="4">HR-U</strain>
    </source>
</reference>
<name>A0A2S7IHS7_9BACT</name>
<dbReference type="GO" id="GO:0016787">
    <property type="term" value="F:hydrolase activity"/>
    <property type="evidence" value="ECO:0007669"/>
    <property type="project" value="UniProtKB-KW"/>
</dbReference>
<keyword evidence="1 3" id="KW-0378">Hydrolase</keyword>
<accession>A0A2S7IHS7</accession>
<dbReference type="EMBL" id="PTRA01000004">
    <property type="protein sequence ID" value="PQA55512.1"/>
    <property type="molecule type" value="Genomic_DNA"/>
</dbReference>
<dbReference type="RefSeq" id="WP_104714978.1">
    <property type="nucleotide sequence ID" value="NZ_PTRA01000004.1"/>
</dbReference>
<gene>
    <name evidence="3" type="ORF">C5O19_19010</name>
</gene>